<evidence type="ECO:0000313" key="1">
    <source>
        <dbReference type="EMBL" id="JAH10339.1"/>
    </source>
</evidence>
<proteinExistence type="predicted"/>
<name>A0A0E9Q0S6_ANGAN</name>
<dbReference type="EMBL" id="GBXM01098238">
    <property type="protein sequence ID" value="JAH10339.1"/>
    <property type="molecule type" value="Transcribed_RNA"/>
</dbReference>
<accession>A0A0E9Q0S6</accession>
<reference evidence="1" key="2">
    <citation type="journal article" date="2015" name="Fish Shellfish Immunol.">
        <title>Early steps in the European eel (Anguilla anguilla)-Vibrio vulnificus interaction in the gills: Role of the RtxA13 toxin.</title>
        <authorList>
            <person name="Callol A."/>
            <person name="Pajuelo D."/>
            <person name="Ebbesson L."/>
            <person name="Teles M."/>
            <person name="MacKenzie S."/>
            <person name="Amaro C."/>
        </authorList>
    </citation>
    <scope>NUCLEOTIDE SEQUENCE</scope>
</reference>
<protein>
    <submittedName>
        <fullName evidence="1">Uncharacterized protein</fullName>
    </submittedName>
</protein>
<sequence length="22" mass="2766">MYVPDMTNWNIAKTWWKVECCF</sequence>
<organism evidence="1">
    <name type="scientific">Anguilla anguilla</name>
    <name type="common">European freshwater eel</name>
    <name type="synonym">Muraena anguilla</name>
    <dbReference type="NCBI Taxonomy" id="7936"/>
    <lineage>
        <taxon>Eukaryota</taxon>
        <taxon>Metazoa</taxon>
        <taxon>Chordata</taxon>
        <taxon>Craniata</taxon>
        <taxon>Vertebrata</taxon>
        <taxon>Euteleostomi</taxon>
        <taxon>Actinopterygii</taxon>
        <taxon>Neopterygii</taxon>
        <taxon>Teleostei</taxon>
        <taxon>Anguilliformes</taxon>
        <taxon>Anguillidae</taxon>
        <taxon>Anguilla</taxon>
    </lineage>
</organism>
<reference evidence="1" key="1">
    <citation type="submission" date="2014-11" db="EMBL/GenBank/DDBJ databases">
        <authorList>
            <person name="Amaro Gonzalez C."/>
        </authorList>
    </citation>
    <scope>NUCLEOTIDE SEQUENCE</scope>
</reference>
<dbReference type="AlphaFoldDB" id="A0A0E9Q0S6"/>